<dbReference type="Proteomes" id="UP001165413">
    <property type="component" value="Unassembled WGS sequence"/>
</dbReference>
<sequence>MSRYKKAEQLVRTLHSELEEEMKLPALSDISEKRLCLLLERIYRFETRCTLKKQKYSEKQCVALRGAIADLLLLLDSFDLKDAIANRNNGSDQQNDMGSVA</sequence>
<dbReference type="RefSeq" id="WP_254100387.1">
    <property type="nucleotide sequence ID" value="NZ_JANATA010000011.1"/>
</dbReference>
<name>A0AA41WYQ3_9ALTE</name>
<organism evidence="1 2">
    <name type="scientific">Opacimonas viscosa</name>
    <dbReference type="NCBI Taxonomy" id="2961944"/>
    <lineage>
        <taxon>Bacteria</taxon>
        <taxon>Pseudomonadati</taxon>
        <taxon>Pseudomonadota</taxon>
        <taxon>Gammaproteobacteria</taxon>
        <taxon>Alteromonadales</taxon>
        <taxon>Alteromonadaceae</taxon>
        <taxon>Opacimonas</taxon>
    </lineage>
</organism>
<dbReference type="AlphaFoldDB" id="A0AA41WYQ3"/>
<evidence type="ECO:0000313" key="2">
    <source>
        <dbReference type="Proteomes" id="UP001165413"/>
    </source>
</evidence>
<accession>A0AA41WYQ3</accession>
<dbReference type="EMBL" id="JANATA010000011">
    <property type="protein sequence ID" value="MCP3428780.1"/>
    <property type="molecule type" value="Genomic_DNA"/>
</dbReference>
<reference evidence="1" key="1">
    <citation type="submission" date="2022-07" db="EMBL/GenBank/DDBJ databases">
        <title>Characterization of the Novel Bacterium Alteromonas immobilis LMIT006 and Alteromonas gregis LMIT007.</title>
        <authorList>
            <person name="Lin X."/>
        </authorList>
    </citation>
    <scope>NUCLEOTIDE SEQUENCE</scope>
    <source>
        <strain evidence="1">LMIT007</strain>
    </source>
</reference>
<evidence type="ECO:0000313" key="1">
    <source>
        <dbReference type="EMBL" id="MCP3428780.1"/>
    </source>
</evidence>
<gene>
    <name evidence="1" type="ORF">NLF92_07455</name>
</gene>
<keyword evidence="2" id="KW-1185">Reference proteome</keyword>
<protein>
    <submittedName>
        <fullName evidence="1">Uncharacterized protein</fullName>
    </submittedName>
</protein>
<proteinExistence type="predicted"/>
<comment type="caution">
    <text evidence="1">The sequence shown here is derived from an EMBL/GenBank/DDBJ whole genome shotgun (WGS) entry which is preliminary data.</text>
</comment>